<dbReference type="InterPro" id="IPR028082">
    <property type="entry name" value="Peripla_BP_I"/>
</dbReference>
<dbReference type="EMBL" id="QMFY01000002">
    <property type="protein sequence ID" value="RAW02313.1"/>
    <property type="molecule type" value="Genomic_DNA"/>
</dbReference>
<gene>
    <name evidence="6" type="ORF">DQQ10_07200</name>
</gene>
<dbReference type="Gene3D" id="3.40.50.2300">
    <property type="match status" value="2"/>
</dbReference>
<comment type="caution">
    <text evidence="6">The sequence shown here is derived from an EMBL/GenBank/DDBJ whole genome shotgun (WGS) entry which is preliminary data.</text>
</comment>
<dbReference type="RefSeq" id="WP_112746136.1">
    <property type="nucleotide sequence ID" value="NZ_QMFY01000002.1"/>
</dbReference>
<dbReference type="InterPro" id="IPR001761">
    <property type="entry name" value="Peripla_BP/Lac1_sug-bd_dom"/>
</dbReference>
<keyword evidence="7" id="KW-1185">Reference proteome</keyword>
<protein>
    <recommendedName>
        <fullName evidence="5">Periplasmic binding protein/LacI sugar binding domain-containing protein</fullName>
    </recommendedName>
</protein>
<evidence type="ECO:0000256" key="4">
    <source>
        <dbReference type="ARBA" id="ARBA00023163"/>
    </source>
</evidence>
<feature type="domain" description="Periplasmic binding protein/LacI sugar binding" evidence="5">
    <location>
        <begin position="6"/>
        <end position="116"/>
    </location>
</feature>
<evidence type="ECO:0000259" key="5">
    <source>
        <dbReference type="Pfam" id="PF00532"/>
    </source>
</evidence>
<name>A0A364Y5S7_9BACT</name>
<dbReference type="Proteomes" id="UP000251889">
    <property type="component" value="Unassembled WGS sequence"/>
</dbReference>
<dbReference type="PANTHER" id="PTHR30146:SF148">
    <property type="entry name" value="HTH-TYPE TRANSCRIPTIONAL REPRESSOR PURR-RELATED"/>
    <property type="match status" value="1"/>
</dbReference>
<proteinExistence type="predicted"/>
<dbReference type="PANTHER" id="PTHR30146">
    <property type="entry name" value="LACI-RELATED TRANSCRIPTIONAL REPRESSOR"/>
    <property type="match status" value="1"/>
</dbReference>
<keyword evidence="4" id="KW-0804">Transcription</keyword>
<organism evidence="6 7">
    <name type="scientific">Pseudochryseolinea flava</name>
    <dbReference type="NCBI Taxonomy" id="2059302"/>
    <lineage>
        <taxon>Bacteria</taxon>
        <taxon>Pseudomonadati</taxon>
        <taxon>Bacteroidota</taxon>
        <taxon>Cytophagia</taxon>
        <taxon>Cytophagales</taxon>
        <taxon>Fulvivirgaceae</taxon>
        <taxon>Pseudochryseolinea</taxon>
    </lineage>
</organism>
<keyword evidence="2" id="KW-0805">Transcription regulation</keyword>
<evidence type="ECO:0000313" key="6">
    <source>
        <dbReference type="EMBL" id="RAW02313.1"/>
    </source>
</evidence>
<accession>A0A364Y5S7</accession>
<keyword evidence="1" id="KW-0678">Repressor</keyword>
<evidence type="ECO:0000313" key="7">
    <source>
        <dbReference type="Proteomes" id="UP000251889"/>
    </source>
</evidence>
<dbReference type="GO" id="GO:0000976">
    <property type="term" value="F:transcription cis-regulatory region binding"/>
    <property type="evidence" value="ECO:0007669"/>
    <property type="project" value="TreeGrafter"/>
</dbReference>
<dbReference type="AlphaFoldDB" id="A0A364Y5S7"/>
<keyword evidence="3" id="KW-0238">DNA-binding</keyword>
<dbReference type="SUPFAM" id="SSF53822">
    <property type="entry name" value="Periplasmic binding protein-like I"/>
    <property type="match status" value="1"/>
</dbReference>
<dbReference type="Pfam" id="PF00532">
    <property type="entry name" value="Peripla_BP_1"/>
    <property type="match status" value="1"/>
</dbReference>
<sequence>MFPILFYASIAKKIEVKAHKNGYKIVYCSTENDKDRGKEFLTMFATLGVDGCLMALTMGMEKDIAALIDKRMNIVLVDRKFKNTGADVVMVNNQEGMYAPVKHLIDRGYKNIGLIALALDNPEREDRILRYHQAGARSQLAFILVSTSIQS</sequence>
<evidence type="ECO:0000256" key="3">
    <source>
        <dbReference type="ARBA" id="ARBA00023125"/>
    </source>
</evidence>
<evidence type="ECO:0000256" key="1">
    <source>
        <dbReference type="ARBA" id="ARBA00022491"/>
    </source>
</evidence>
<dbReference type="OrthoDB" id="891936at2"/>
<evidence type="ECO:0000256" key="2">
    <source>
        <dbReference type="ARBA" id="ARBA00023015"/>
    </source>
</evidence>
<reference evidence="6 7" key="1">
    <citation type="submission" date="2018-06" db="EMBL/GenBank/DDBJ databases">
        <title>Chryseolinea flavus sp. nov., a member of the phylum Bacteroidetes isolated from soil.</title>
        <authorList>
            <person name="Li Y."/>
            <person name="Wang J."/>
        </authorList>
    </citation>
    <scope>NUCLEOTIDE SEQUENCE [LARGE SCALE GENOMIC DNA]</scope>
    <source>
        <strain evidence="6 7">SDU1-6</strain>
    </source>
</reference>
<dbReference type="GO" id="GO:0003700">
    <property type="term" value="F:DNA-binding transcription factor activity"/>
    <property type="evidence" value="ECO:0007669"/>
    <property type="project" value="TreeGrafter"/>
</dbReference>